<reference evidence="2" key="1">
    <citation type="submission" date="2016-10" db="EMBL/GenBank/DDBJ databases">
        <authorList>
            <person name="Varghese N."/>
            <person name="Submissions S."/>
        </authorList>
    </citation>
    <scope>NUCLEOTIDE SEQUENCE [LARGE SCALE GENOMIC DNA]</scope>
    <source>
        <strain evidence="2">DSM 44654</strain>
    </source>
</reference>
<dbReference type="OrthoDB" id="3258326at2"/>
<dbReference type="InterPro" id="IPR036526">
    <property type="entry name" value="C-N_Hydrolase_sf"/>
</dbReference>
<sequence>MAAATLLGSHATDSYIELEKICEQAAETILSDVLEFLEQHKIDIVVFPESHVPRSFLPKLIKFSEDRVIVAGLGTIRTDEEASQLVETCKIAERVELKDRNVSALIVGGECSVITKESQADNEHATSGEGAVVRDITVRGNQFRIGVAVCKDYLVSEKQLWDQHADIVCIPAFSSNLADFEARAPRNFARLLANTARYGGTQIMAPELDDPFTDRRGVIPIPKDRQGVIVVDFDGYKPKITGYVNPRNRLALRAEIIERTADNKSALDAIEALEIPPSGTAKEKSDQIRRLLNLLDKERPVAAALKQCLTMYCTGFDPSEFIETFVRPHLAVNEGFSRKSIRKRQVDLILETLKDLVVNKPEVTEAGEALTHYRELAGKYQMVEGATRARKNLTATPIDPESRFSYQGHVVANGTVTEQMPIPDIEEVDLEEQGLDVDDDSGEN</sequence>
<keyword evidence="2" id="KW-1185">Reference proteome</keyword>
<gene>
    <name evidence="1" type="ORF">SAMN05421837_102844</name>
</gene>
<dbReference type="RefSeq" id="WP_143050953.1">
    <property type="nucleotide sequence ID" value="NZ_FNUJ01000002.1"/>
</dbReference>
<name>A0A1H5QF86_9PSEU</name>
<dbReference type="AlphaFoldDB" id="A0A1H5QF86"/>
<dbReference type="Gene3D" id="3.60.110.10">
    <property type="entry name" value="Carbon-nitrogen hydrolase"/>
    <property type="match status" value="1"/>
</dbReference>
<dbReference type="SUPFAM" id="SSF56317">
    <property type="entry name" value="Carbon-nitrogen hydrolase"/>
    <property type="match status" value="1"/>
</dbReference>
<organism evidence="1 2">
    <name type="scientific">Amycolatopsis pretoriensis</name>
    <dbReference type="NCBI Taxonomy" id="218821"/>
    <lineage>
        <taxon>Bacteria</taxon>
        <taxon>Bacillati</taxon>
        <taxon>Actinomycetota</taxon>
        <taxon>Actinomycetes</taxon>
        <taxon>Pseudonocardiales</taxon>
        <taxon>Pseudonocardiaceae</taxon>
        <taxon>Amycolatopsis</taxon>
    </lineage>
</organism>
<dbReference type="EMBL" id="FNUJ01000002">
    <property type="protein sequence ID" value="SEF24745.1"/>
    <property type="molecule type" value="Genomic_DNA"/>
</dbReference>
<proteinExistence type="predicted"/>
<dbReference type="Proteomes" id="UP000198878">
    <property type="component" value="Unassembled WGS sequence"/>
</dbReference>
<evidence type="ECO:0000313" key="2">
    <source>
        <dbReference type="Proteomes" id="UP000198878"/>
    </source>
</evidence>
<accession>A0A1H5QF86</accession>
<evidence type="ECO:0000313" key="1">
    <source>
        <dbReference type="EMBL" id="SEF24745.1"/>
    </source>
</evidence>
<protein>
    <submittedName>
        <fullName evidence="1">Uncharacterized protein</fullName>
    </submittedName>
</protein>